<comment type="caution">
    <text evidence="1">The sequence shown here is derived from an EMBL/GenBank/DDBJ whole genome shotgun (WGS) entry which is preliminary data.</text>
</comment>
<gene>
    <name evidence="1" type="ORF">ACFPRK_05205</name>
</gene>
<accession>A0ABW0AYK9</accession>
<organism evidence="1 2">
    <name type="scientific">Streptomyces mutomycini</name>
    <dbReference type="NCBI Taxonomy" id="284036"/>
    <lineage>
        <taxon>Bacteria</taxon>
        <taxon>Bacillati</taxon>
        <taxon>Actinomycetota</taxon>
        <taxon>Actinomycetes</taxon>
        <taxon>Kitasatosporales</taxon>
        <taxon>Streptomycetaceae</taxon>
        <taxon>Streptomyces</taxon>
    </lineage>
</organism>
<evidence type="ECO:0000313" key="1">
    <source>
        <dbReference type="EMBL" id="MFC5170002.1"/>
    </source>
</evidence>
<dbReference type="Proteomes" id="UP001596208">
    <property type="component" value="Unassembled WGS sequence"/>
</dbReference>
<keyword evidence="2" id="KW-1185">Reference proteome</keyword>
<dbReference type="EMBL" id="JBHSKI010000001">
    <property type="protein sequence ID" value="MFC5170002.1"/>
    <property type="molecule type" value="Genomic_DNA"/>
</dbReference>
<reference evidence="2" key="1">
    <citation type="journal article" date="2019" name="Int. J. Syst. Evol. Microbiol.">
        <title>The Global Catalogue of Microorganisms (GCM) 10K type strain sequencing project: providing services to taxonomists for standard genome sequencing and annotation.</title>
        <authorList>
            <consortium name="The Broad Institute Genomics Platform"/>
            <consortium name="The Broad Institute Genome Sequencing Center for Infectious Disease"/>
            <person name="Wu L."/>
            <person name="Ma J."/>
        </authorList>
    </citation>
    <scope>NUCLEOTIDE SEQUENCE [LARGE SCALE GENOMIC DNA]</scope>
    <source>
        <strain evidence="2">CGMCC 4.1721</strain>
    </source>
</reference>
<name>A0ABW0AYK9_9ACTN</name>
<proteinExistence type="predicted"/>
<evidence type="ECO:0000313" key="2">
    <source>
        <dbReference type="Proteomes" id="UP001596208"/>
    </source>
</evidence>
<sequence>MENTIMPSSGVTIDVSFRELPFIVIGLGAACLSLWTSAPPDLCIPAGALVALRITMRRWR</sequence>
<protein>
    <submittedName>
        <fullName evidence="1">Uncharacterized protein</fullName>
    </submittedName>
</protein>
<dbReference type="RefSeq" id="WP_381821907.1">
    <property type="nucleotide sequence ID" value="NZ_JBHSKI010000001.1"/>
</dbReference>